<proteinExistence type="inferred from homology"/>
<evidence type="ECO:0000313" key="6">
    <source>
        <dbReference type="Proteomes" id="UP001432322"/>
    </source>
</evidence>
<feature type="non-terminal residue" evidence="5">
    <location>
        <position position="1"/>
    </location>
</feature>
<organism evidence="5 6">
    <name type="scientific">Pristionchus fissidentatus</name>
    <dbReference type="NCBI Taxonomy" id="1538716"/>
    <lineage>
        <taxon>Eukaryota</taxon>
        <taxon>Metazoa</taxon>
        <taxon>Ecdysozoa</taxon>
        <taxon>Nematoda</taxon>
        <taxon>Chromadorea</taxon>
        <taxon>Rhabditida</taxon>
        <taxon>Rhabditina</taxon>
        <taxon>Diplogasteromorpha</taxon>
        <taxon>Diplogasteroidea</taxon>
        <taxon>Neodiplogasteridae</taxon>
        <taxon>Pristionchus</taxon>
    </lineage>
</organism>
<reference evidence="5" key="1">
    <citation type="submission" date="2023-10" db="EMBL/GenBank/DDBJ databases">
        <title>Genome assembly of Pristionchus species.</title>
        <authorList>
            <person name="Yoshida K."/>
            <person name="Sommer R.J."/>
        </authorList>
    </citation>
    <scope>NUCLEOTIDE SEQUENCE</scope>
    <source>
        <strain evidence="5">RS5133</strain>
    </source>
</reference>
<dbReference type="SUPFAM" id="SSF53187">
    <property type="entry name" value="Zn-dependent exopeptidases"/>
    <property type="match status" value="1"/>
</dbReference>
<name>A0AAV5V8G2_9BILA</name>
<dbReference type="PROSITE" id="PS52035">
    <property type="entry name" value="PEPTIDASE_M14"/>
    <property type="match status" value="1"/>
</dbReference>
<evidence type="ECO:0000256" key="3">
    <source>
        <dbReference type="PROSITE-ProRule" id="PRU01379"/>
    </source>
</evidence>
<dbReference type="AlphaFoldDB" id="A0AAV5V8G2"/>
<sequence length="110" mass="12901">HNDHFVLSFAYVFEEPQKVFFAYSIPYTYSKLKSFLSDLESRQFTFFRRRILTETIQKREVDLVTIEDESAINSRKKMIFITGRVHPGETPSSHVIHGLIQFLVSDDPKS</sequence>
<comment type="similarity">
    <text evidence="2 3">Belongs to the peptidase M14 family.</text>
</comment>
<evidence type="ECO:0000256" key="2">
    <source>
        <dbReference type="ARBA" id="ARBA00005988"/>
    </source>
</evidence>
<comment type="cofactor">
    <cofactor evidence="1">
        <name>Zn(2+)</name>
        <dbReference type="ChEBI" id="CHEBI:29105"/>
    </cofactor>
</comment>
<accession>A0AAV5V8G2</accession>
<dbReference type="GO" id="GO:0008270">
    <property type="term" value="F:zinc ion binding"/>
    <property type="evidence" value="ECO:0007669"/>
    <property type="project" value="InterPro"/>
</dbReference>
<dbReference type="GO" id="GO:0004181">
    <property type="term" value="F:metallocarboxypeptidase activity"/>
    <property type="evidence" value="ECO:0007669"/>
    <property type="project" value="InterPro"/>
</dbReference>
<dbReference type="PANTHER" id="PTHR12756">
    <property type="entry name" value="CYTOSOLIC CARBOXYPEPTIDASE"/>
    <property type="match status" value="1"/>
</dbReference>
<feature type="non-terminal residue" evidence="5">
    <location>
        <position position="110"/>
    </location>
</feature>
<dbReference type="InterPro" id="IPR050821">
    <property type="entry name" value="Cytosolic_carboxypeptidase"/>
</dbReference>
<protein>
    <recommendedName>
        <fullName evidence="4">Peptidase M14 domain-containing protein</fullName>
    </recommendedName>
</protein>
<comment type="caution">
    <text evidence="5">The sequence shown here is derived from an EMBL/GenBank/DDBJ whole genome shotgun (WGS) entry which is preliminary data.</text>
</comment>
<evidence type="ECO:0000313" key="5">
    <source>
        <dbReference type="EMBL" id="GMT14774.1"/>
    </source>
</evidence>
<dbReference type="GO" id="GO:0006508">
    <property type="term" value="P:proteolysis"/>
    <property type="evidence" value="ECO:0007669"/>
    <property type="project" value="InterPro"/>
</dbReference>
<dbReference type="PANTHER" id="PTHR12756:SF9">
    <property type="entry name" value="CYTOSOLIC CARBOXYPEPTIDASE 6"/>
    <property type="match status" value="1"/>
</dbReference>
<dbReference type="Pfam" id="PF00246">
    <property type="entry name" value="Peptidase_M14"/>
    <property type="match status" value="1"/>
</dbReference>
<gene>
    <name evidence="5" type="ORF">PFISCL1PPCAC_6071</name>
</gene>
<dbReference type="EMBL" id="BTSY01000002">
    <property type="protein sequence ID" value="GMT14774.1"/>
    <property type="molecule type" value="Genomic_DNA"/>
</dbReference>
<dbReference type="Proteomes" id="UP001432322">
    <property type="component" value="Unassembled WGS sequence"/>
</dbReference>
<evidence type="ECO:0000256" key="1">
    <source>
        <dbReference type="ARBA" id="ARBA00001947"/>
    </source>
</evidence>
<comment type="caution">
    <text evidence="3">Lacks conserved residue(s) required for the propagation of feature annotation.</text>
</comment>
<dbReference type="Gene3D" id="3.40.630.10">
    <property type="entry name" value="Zn peptidases"/>
    <property type="match status" value="1"/>
</dbReference>
<keyword evidence="6" id="KW-1185">Reference proteome</keyword>
<evidence type="ECO:0000259" key="4">
    <source>
        <dbReference type="PROSITE" id="PS52035"/>
    </source>
</evidence>
<feature type="domain" description="Peptidase M14" evidence="4">
    <location>
        <begin position="25"/>
        <end position="110"/>
    </location>
</feature>
<dbReference type="InterPro" id="IPR000834">
    <property type="entry name" value="Peptidase_M14"/>
</dbReference>